<sequence>MTERKKTITEMISTDIVVLNDTEKLFVEIFFNRLSGKNETACLEIGKKLMDLERMSAAISRFPSIHETSVLAGEQRSQQTLIDNLCKTPPDSRMLSMPTKAVLGRGFVVAKFHTFSALTKIASKSAFSEEEVEQLRVVTLDIMFTIMAEDVYISILDSNILNTDKRAKAAEALTYLWEHRLDKNTTAFAPVLTRVWTARDKIAPVFGTMMGTSELFLLSAELGESWQRFMTEKLANEAIGQAMEEFIFGISYEDILFVRKELIRRGVLSVDRSGVAAMLNKKFDFSNTDPRLFYSSYVQRRNNADARKRLNAEGPKNTLEDYYIAFLFENDLKLKDSKSAYKTEGDSRHSSFF</sequence>
<accession>A0A7S6WNB1</accession>
<protein>
    <submittedName>
        <fullName evidence="1">Uncharacterized protein</fullName>
    </submittedName>
</protein>
<evidence type="ECO:0000313" key="1">
    <source>
        <dbReference type="EMBL" id="QOW60266.1"/>
    </source>
</evidence>
<name>A0A7S6WNB1_9SPIR</name>
<dbReference type="Proteomes" id="UP000593915">
    <property type="component" value="Chromosome"/>
</dbReference>
<evidence type="ECO:0000313" key="2">
    <source>
        <dbReference type="Proteomes" id="UP000593915"/>
    </source>
</evidence>
<gene>
    <name evidence="1" type="ORF">IFE08_10595</name>
</gene>
<reference evidence="1 2" key="1">
    <citation type="submission" date="2020-09" db="EMBL/GenBank/DDBJ databases">
        <title>Characterization of Treponema spp. from bovine digital dermatitis in Korea.</title>
        <authorList>
            <person name="Espiritu H.M."/>
            <person name="Cho Y.I."/>
            <person name="Mamuad L."/>
        </authorList>
    </citation>
    <scope>NUCLEOTIDE SEQUENCE [LARGE SCALE GENOMIC DNA]</scope>
    <source>
        <strain evidence="1 2">KS1</strain>
    </source>
</reference>
<dbReference type="AlphaFoldDB" id="A0A7S6WNB1"/>
<dbReference type="RefSeq" id="WP_194075855.1">
    <property type="nucleotide sequence ID" value="NZ_CP061839.1"/>
</dbReference>
<proteinExistence type="predicted"/>
<dbReference type="EMBL" id="CP061839">
    <property type="protein sequence ID" value="QOW60266.1"/>
    <property type="molecule type" value="Genomic_DNA"/>
</dbReference>
<organism evidence="1 2">
    <name type="scientific">Treponema pedis</name>
    <dbReference type="NCBI Taxonomy" id="409322"/>
    <lineage>
        <taxon>Bacteria</taxon>
        <taxon>Pseudomonadati</taxon>
        <taxon>Spirochaetota</taxon>
        <taxon>Spirochaetia</taxon>
        <taxon>Spirochaetales</taxon>
        <taxon>Treponemataceae</taxon>
        <taxon>Treponema</taxon>
    </lineage>
</organism>